<organism evidence="2">
    <name type="scientific">Larimichthys crocea</name>
    <name type="common">Large yellow croaker</name>
    <name type="synonym">Pseudosciaena crocea</name>
    <dbReference type="NCBI Taxonomy" id="215358"/>
    <lineage>
        <taxon>Eukaryota</taxon>
        <taxon>Metazoa</taxon>
        <taxon>Chordata</taxon>
        <taxon>Craniata</taxon>
        <taxon>Vertebrata</taxon>
        <taxon>Euteleostomi</taxon>
        <taxon>Actinopterygii</taxon>
        <taxon>Neopterygii</taxon>
        <taxon>Teleostei</taxon>
        <taxon>Neoteleostei</taxon>
        <taxon>Acanthomorphata</taxon>
        <taxon>Eupercaria</taxon>
        <taxon>Sciaenidae</taxon>
        <taxon>Larimichthys</taxon>
    </lineage>
</organism>
<dbReference type="AlphaFoldDB" id="A0A0F8BXN8"/>
<feature type="region of interest" description="Disordered" evidence="1">
    <location>
        <begin position="36"/>
        <end position="59"/>
    </location>
</feature>
<sequence>MVMRTPCFSAGSGQLEISQRHPDIYAVPVKTAKLDYNRPQPIGSSSGPEPLTLLSSKEGSPFYTSEEEAVAGYYTADSYQYQDTEL</sequence>
<feature type="compositionally biased region" description="Polar residues" evidence="1">
    <location>
        <begin position="42"/>
        <end position="58"/>
    </location>
</feature>
<evidence type="ECO:0000313" key="2">
    <source>
        <dbReference type="EMBL" id="KKF19770.1"/>
    </source>
</evidence>
<reference evidence="2" key="1">
    <citation type="journal article" date="2015" name="PLoS Genet.">
        <title>Genome Sequencing of the Perciform Fish Larimichthys crocea Provides Insights into Molecular and Genetic Mechanisms of Stress Adaptation.</title>
        <authorList>
            <person name="Ao J."/>
            <person name="Mu Y."/>
            <person name="Xiang L.X."/>
            <person name="Fan D."/>
            <person name="Feng M."/>
            <person name="Zhang S."/>
            <person name="Shi Q."/>
            <person name="Zhu L.Y."/>
            <person name="Li T."/>
            <person name="Ding Y."/>
            <person name="Nie L."/>
            <person name="Li Q."/>
            <person name="Dong W.R."/>
            <person name="Jiang L."/>
            <person name="Sun B."/>
            <person name="Zhang X."/>
            <person name="Li M."/>
            <person name="Zhang H.Q."/>
            <person name="Xie S."/>
            <person name="Zhu Y."/>
            <person name="Jiang X."/>
            <person name="Wang X."/>
            <person name="Mu P."/>
            <person name="Chen W."/>
            <person name="Yue Z."/>
            <person name="Wang Z."/>
            <person name="Wang J."/>
            <person name="Shao J.Z."/>
            <person name="Chen X."/>
        </authorList>
    </citation>
    <scope>NUCLEOTIDE SEQUENCE [LARGE SCALE GENOMIC DNA]</scope>
    <source>
        <strain evidence="2">SSNF</strain>
        <tissue evidence="2">Blood</tissue>
    </source>
</reference>
<proteinExistence type="predicted"/>
<dbReference type="EMBL" id="KQ041987">
    <property type="protein sequence ID" value="KKF19770.1"/>
    <property type="molecule type" value="Genomic_DNA"/>
</dbReference>
<protein>
    <submittedName>
        <fullName evidence="2">Uncharacterized protein</fullName>
    </submittedName>
</protein>
<name>A0A0F8BXN8_LARCR</name>
<evidence type="ECO:0000256" key="1">
    <source>
        <dbReference type="SAM" id="MobiDB-lite"/>
    </source>
</evidence>
<gene>
    <name evidence="2" type="ORF">EH28_00550</name>
</gene>
<accession>A0A0F8BXN8</accession>